<dbReference type="GO" id="GO:0033969">
    <property type="term" value="F:gamma-glutamyl-gamma-aminobutyrate hydrolase activity"/>
    <property type="evidence" value="ECO:0007669"/>
    <property type="project" value="TreeGrafter"/>
</dbReference>
<dbReference type="AlphaFoldDB" id="A0A2M9D2K3"/>
<keyword evidence="2" id="KW-1185">Reference proteome</keyword>
<dbReference type="EMBL" id="PGFH01000002">
    <property type="protein sequence ID" value="PJJ78401.1"/>
    <property type="molecule type" value="Genomic_DNA"/>
</dbReference>
<evidence type="ECO:0000313" key="1">
    <source>
        <dbReference type="EMBL" id="PJJ78401.1"/>
    </source>
</evidence>
<comment type="caution">
    <text evidence="1">The sequence shown here is derived from an EMBL/GenBank/DDBJ whole genome shotgun (WGS) entry which is preliminary data.</text>
</comment>
<dbReference type="GO" id="GO:0006598">
    <property type="term" value="P:polyamine catabolic process"/>
    <property type="evidence" value="ECO:0007669"/>
    <property type="project" value="TreeGrafter"/>
</dbReference>
<keyword evidence="1" id="KW-0315">Glutamine amidotransferase</keyword>
<accession>A0A2M9D2K3</accession>
<evidence type="ECO:0000313" key="2">
    <source>
        <dbReference type="Proteomes" id="UP000231742"/>
    </source>
</evidence>
<dbReference type="SUPFAM" id="SSF52317">
    <property type="entry name" value="Class I glutamine amidotransferase-like"/>
    <property type="match status" value="1"/>
</dbReference>
<dbReference type="RefSeq" id="WP_100389446.1">
    <property type="nucleotide sequence ID" value="NZ_BMZU01000002.1"/>
</dbReference>
<dbReference type="Gene3D" id="3.40.50.880">
    <property type="match status" value="1"/>
</dbReference>
<dbReference type="GO" id="GO:0005829">
    <property type="term" value="C:cytosol"/>
    <property type="evidence" value="ECO:0007669"/>
    <property type="project" value="TreeGrafter"/>
</dbReference>
<organism evidence="1 2">
    <name type="scientific">Salinibacterium amurskyense</name>
    <dbReference type="NCBI Taxonomy" id="205941"/>
    <lineage>
        <taxon>Bacteria</taxon>
        <taxon>Bacillati</taxon>
        <taxon>Actinomycetota</taxon>
        <taxon>Actinomycetes</taxon>
        <taxon>Micrococcales</taxon>
        <taxon>Microbacteriaceae</taxon>
        <taxon>Salinibacterium</taxon>
    </lineage>
</organism>
<gene>
    <name evidence="1" type="ORF">CLV85_1971</name>
</gene>
<reference evidence="1 2" key="1">
    <citation type="submission" date="2017-11" db="EMBL/GenBank/DDBJ databases">
        <title>Genomic Encyclopedia of Archaeal and Bacterial Type Strains, Phase II (KMG-II): From Individual Species to Whole Genera.</title>
        <authorList>
            <person name="Goeker M."/>
        </authorList>
    </citation>
    <scope>NUCLEOTIDE SEQUENCE [LARGE SCALE GENOMIC DNA]</scope>
    <source>
        <strain evidence="1 2">DSM 16400</strain>
    </source>
</reference>
<dbReference type="InterPro" id="IPR029062">
    <property type="entry name" value="Class_I_gatase-like"/>
</dbReference>
<dbReference type="GO" id="GO:0016740">
    <property type="term" value="F:transferase activity"/>
    <property type="evidence" value="ECO:0007669"/>
    <property type="project" value="UniProtKB-KW"/>
</dbReference>
<dbReference type="PANTHER" id="PTHR43235:SF1">
    <property type="entry name" value="GLUTAMINE AMIDOTRANSFERASE PB2B2.05-RELATED"/>
    <property type="match status" value="1"/>
</dbReference>
<proteinExistence type="predicted"/>
<dbReference type="Pfam" id="PF07722">
    <property type="entry name" value="Peptidase_C26"/>
    <property type="match status" value="1"/>
</dbReference>
<name>A0A2M9D2K3_9MICO</name>
<dbReference type="OrthoDB" id="9813383at2"/>
<dbReference type="PROSITE" id="PS51273">
    <property type="entry name" value="GATASE_TYPE_1"/>
    <property type="match status" value="1"/>
</dbReference>
<dbReference type="InterPro" id="IPR011697">
    <property type="entry name" value="Peptidase_C26"/>
</dbReference>
<dbReference type="PANTHER" id="PTHR43235">
    <property type="entry name" value="GLUTAMINE AMIDOTRANSFERASE PB2B2.05-RELATED"/>
    <property type="match status" value="1"/>
</dbReference>
<protein>
    <submittedName>
        <fullName evidence="1">Putative glutamine amidotransferase</fullName>
    </submittedName>
</protein>
<sequence>MTTTPEYVPTIVLSKASAGGDHEKPELTALIHGLEASMKSAIEATGARVISVEGFTAADVDAALSQADGVVLLGGGDVDPDEYGATERHPKLYNIDRTTDRVDIELVNQATERRLPLLAICRGMHIVNVARGGTLIQHLEPSAVVHSGGGVDAMVDHDVTLEPASQLSELYGDGTMTIRSGHHQAVDVVGAGLTATGRAADGVVEAVESTDPTSPLIAVQWHPEDDKASERDRELLFGWLTTQAREFHARQSEVAI</sequence>
<keyword evidence="1" id="KW-0808">Transferase</keyword>
<dbReference type="Proteomes" id="UP000231742">
    <property type="component" value="Unassembled WGS sequence"/>
</dbReference>
<dbReference type="InterPro" id="IPR044668">
    <property type="entry name" value="PuuD-like"/>
</dbReference>